<organism evidence="5 6">
    <name type="scientific">Leptidea sinapis</name>
    <dbReference type="NCBI Taxonomy" id="189913"/>
    <lineage>
        <taxon>Eukaryota</taxon>
        <taxon>Metazoa</taxon>
        <taxon>Ecdysozoa</taxon>
        <taxon>Arthropoda</taxon>
        <taxon>Hexapoda</taxon>
        <taxon>Insecta</taxon>
        <taxon>Pterygota</taxon>
        <taxon>Neoptera</taxon>
        <taxon>Endopterygota</taxon>
        <taxon>Lepidoptera</taxon>
        <taxon>Glossata</taxon>
        <taxon>Ditrysia</taxon>
        <taxon>Papilionoidea</taxon>
        <taxon>Pieridae</taxon>
        <taxon>Dismorphiinae</taxon>
        <taxon>Leptidea</taxon>
    </lineage>
</organism>
<keyword evidence="1" id="KW-0677">Repeat</keyword>
<proteinExistence type="predicted"/>
<evidence type="ECO:0000256" key="1">
    <source>
        <dbReference type="ARBA" id="ARBA00022737"/>
    </source>
</evidence>
<dbReference type="Proteomes" id="UP000324832">
    <property type="component" value="Unassembled WGS sequence"/>
</dbReference>
<dbReference type="PANTHER" id="PTHR24171">
    <property type="entry name" value="ANKYRIN REPEAT DOMAIN-CONTAINING PROTEIN 39-RELATED"/>
    <property type="match status" value="1"/>
</dbReference>
<dbReference type="SUPFAM" id="SSF57850">
    <property type="entry name" value="RING/U-box"/>
    <property type="match status" value="1"/>
</dbReference>
<keyword evidence="2 3" id="KW-0040">ANK repeat</keyword>
<dbReference type="PROSITE" id="PS50172">
    <property type="entry name" value="BRCT"/>
    <property type="match status" value="2"/>
</dbReference>
<dbReference type="SUPFAM" id="SSF48403">
    <property type="entry name" value="Ankyrin repeat"/>
    <property type="match status" value="1"/>
</dbReference>
<dbReference type="InterPro" id="IPR013083">
    <property type="entry name" value="Znf_RING/FYVE/PHD"/>
</dbReference>
<accession>A0A5E4R093</accession>
<dbReference type="SMART" id="SM00248">
    <property type="entry name" value="ANK"/>
    <property type="match status" value="4"/>
</dbReference>
<dbReference type="PROSITE" id="PS50297">
    <property type="entry name" value="ANK_REP_REGION"/>
    <property type="match status" value="3"/>
</dbReference>
<dbReference type="PANTHER" id="PTHR24171:SF8">
    <property type="entry name" value="BRCA1-ASSOCIATED RING DOMAIN PROTEIN 1"/>
    <property type="match status" value="1"/>
</dbReference>
<evidence type="ECO:0000259" key="4">
    <source>
        <dbReference type="PROSITE" id="PS50172"/>
    </source>
</evidence>
<dbReference type="InterPro" id="IPR002110">
    <property type="entry name" value="Ankyrin_rpt"/>
</dbReference>
<gene>
    <name evidence="5" type="ORF">LSINAPIS_LOCUS13787</name>
</gene>
<dbReference type="SMART" id="SM00292">
    <property type="entry name" value="BRCT"/>
    <property type="match status" value="2"/>
</dbReference>
<dbReference type="PRINTS" id="PR01415">
    <property type="entry name" value="ANKYRIN"/>
</dbReference>
<reference evidence="5 6" key="1">
    <citation type="submission" date="2017-07" db="EMBL/GenBank/DDBJ databases">
        <authorList>
            <person name="Talla V."/>
            <person name="Backstrom N."/>
        </authorList>
    </citation>
    <scope>NUCLEOTIDE SEQUENCE [LARGE SCALE GENOMIC DNA]</scope>
</reference>
<dbReference type="EMBL" id="FZQP02006815">
    <property type="protein sequence ID" value="VVD03896.1"/>
    <property type="molecule type" value="Genomic_DNA"/>
</dbReference>
<dbReference type="InterPro" id="IPR001357">
    <property type="entry name" value="BRCT_dom"/>
</dbReference>
<dbReference type="InterPro" id="IPR036420">
    <property type="entry name" value="BRCT_dom_sf"/>
</dbReference>
<evidence type="ECO:0000256" key="2">
    <source>
        <dbReference type="ARBA" id="ARBA00023043"/>
    </source>
</evidence>
<dbReference type="GO" id="GO:0070531">
    <property type="term" value="C:BRCA1-A complex"/>
    <property type="evidence" value="ECO:0007669"/>
    <property type="project" value="TreeGrafter"/>
</dbReference>
<dbReference type="Gene3D" id="1.25.40.20">
    <property type="entry name" value="Ankyrin repeat-containing domain"/>
    <property type="match status" value="2"/>
</dbReference>
<feature type="repeat" description="ANK" evidence="3">
    <location>
        <begin position="152"/>
        <end position="184"/>
    </location>
</feature>
<dbReference type="Pfam" id="PF12796">
    <property type="entry name" value="Ank_2"/>
    <property type="match status" value="2"/>
</dbReference>
<name>A0A5E4R093_9NEOP</name>
<keyword evidence="6" id="KW-1185">Reference proteome</keyword>
<sequence>MAKNLPQGDILKLLNALDAVRDDYTCGFCSKLCSKPVTLSTCLHIICSDHIEGLKNCPKCKMPIIDNKIFEGDPELEASVQATQKLCDIFKRFRTEKTNIFEGEPHTEDSEKRKHDKKLKVKVNTVKDTDLNVSALSSSSKTNKDIEKKNIKGETLLHVCSRNGKVDRVVELLRQGADPNTKDNAGWTPLHEAVQNGHFDLVKVLLQYNTLVNVPGQCNETPLHEAVRYNHKDIATELVKHGADLNARNCKGETPLQLAAQDMKVVLTDAAENLCHTQDSIIKHIASKYSELDFETIRLYCCSKSRTVLSKLKILYKSHSNLHIEAKLSKKITHLIVDTNDGVCVSSIEILQGIVNGIWILSSDWVIKSTETKLEKFEAYEVQGVGNKSYKGPRNARYNKYKQLPGIFNGCHFYFYNFTTPYEVSKSLVITKDLLNKLVNESGGVVLRRVPNPESIPEMEALVPYHAKKGGKLEKCSHYIIYKDMYEPMYNMAHIKALPIGWFIECLEKYELCEPW</sequence>
<dbReference type="GO" id="GO:0085020">
    <property type="term" value="P:protein K6-linked ubiquitination"/>
    <property type="evidence" value="ECO:0007669"/>
    <property type="project" value="TreeGrafter"/>
</dbReference>
<dbReference type="InterPro" id="IPR036770">
    <property type="entry name" value="Ankyrin_rpt-contain_sf"/>
</dbReference>
<evidence type="ECO:0000256" key="3">
    <source>
        <dbReference type="PROSITE-ProRule" id="PRU00023"/>
    </source>
</evidence>
<feature type="repeat" description="ANK" evidence="3">
    <location>
        <begin position="218"/>
        <end position="250"/>
    </location>
</feature>
<evidence type="ECO:0000313" key="5">
    <source>
        <dbReference type="EMBL" id="VVD03896.1"/>
    </source>
</evidence>
<feature type="domain" description="BRCT" evidence="4">
    <location>
        <begin position="403"/>
        <end position="516"/>
    </location>
</feature>
<evidence type="ECO:0000313" key="6">
    <source>
        <dbReference type="Proteomes" id="UP000324832"/>
    </source>
</evidence>
<dbReference type="Gene3D" id="3.30.40.10">
    <property type="entry name" value="Zinc/RING finger domain, C3HC4 (zinc finger)"/>
    <property type="match status" value="1"/>
</dbReference>
<protein>
    <recommendedName>
        <fullName evidence="4">BRCT domain-containing protein</fullName>
    </recommendedName>
</protein>
<dbReference type="GO" id="GO:0004842">
    <property type="term" value="F:ubiquitin-protein transferase activity"/>
    <property type="evidence" value="ECO:0007669"/>
    <property type="project" value="TreeGrafter"/>
</dbReference>
<feature type="repeat" description="ANK" evidence="3">
    <location>
        <begin position="185"/>
        <end position="217"/>
    </location>
</feature>
<dbReference type="AlphaFoldDB" id="A0A5E4R093"/>
<dbReference type="SUPFAM" id="SSF52113">
    <property type="entry name" value="BRCT domain"/>
    <property type="match status" value="2"/>
</dbReference>
<dbReference type="PROSITE" id="PS50088">
    <property type="entry name" value="ANK_REPEAT"/>
    <property type="match status" value="3"/>
</dbReference>
<dbReference type="GO" id="GO:0031436">
    <property type="term" value="C:BRCA1-BARD1 complex"/>
    <property type="evidence" value="ECO:0007669"/>
    <property type="project" value="TreeGrafter"/>
</dbReference>
<feature type="domain" description="BRCT" evidence="4">
    <location>
        <begin position="324"/>
        <end position="373"/>
    </location>
</feature>
<dbReference type="Gene3D" id="3.40.50.10190">
    <property type="entry name" value="BRCT domain"/>
    <property type="match status" value="2"/>
</dbReference>